<dbReference type="STRING" id="1817822.A2826_01420"/>
<dbReference type="EMBL" id="MFEI01000005">
    <property type="protein sequence ID" value="OGE81647.1"/>
    <property type="molecule type" value="Genomic_DNA"/>
</dbReference>
<dbReference type="AlphaFoldDB" id="A0A1F5NVE5"/>
<reference evidence="1 2" key="1">
    <citation type="journal article" date="2016" name="Nat. Commun.">
        <title>Thousands of microbial genomes shed light on interconnected biogeochemical processes in an aquifer system.</title>
        <authorList>
            <person name="Anantharaman K."/>
            <person name="Brown C.T."/>
            <person name="Hug L.A."/>
            <person name="Sharon I."/>
            <person name="Castelle C.J."/>
            <person name="Probst A.J."/>
            <person name="Thomas B.C."/>
            <person name="Singh A."/>
            <person name="Wilkins M.J."/>
            <person name="Karaoz U."/>
            <person name="Brodie E.L."/>
            <person name="Williams K.H."/>
            <person name="Hubbard S.S."/>
            <person name="Banfield J.F."/>
        </authorList>
    </citation>
    <scope>NUCLEOTIDE SEQUENCE [LARGE SCALE GENOMIC DNA]</scope>
</reference>
<sequence length="80" mass="9262">MTEEQKETRIFLESLSVTQMRRLLNGPEVFRSTVIEHAVESGKVSVLIDQVLDQEYSEMTPEQQERVRNLADKVHSKFVA</sequence>
<evidence type="ECO:0000313" key="2">
    <source>
        <dbReference type="Proteomes" id="UP000177912"/>
    </source>
</evidence>
<gene>
    <name evidence="1" type="ORF">A2826_01420</name>
</gene>
<proteinExistence type="predicted"/>
<name>A0A1F5NVE5_9BACT</name>
<dbReference type="Proteomes" id="UP000177912">
    <property type="component" value="Unassembled WGS sequence"/>
</dbReference>
<comment type="caution">
    <text evidence="1">The sequence shown here is derived from an EMBL/GenBank/DDBJ whole genome shotgun (WGS) entry which is preliminary data.</text>
</comment>
<organism evidence="1 2">
    <name type="scientific">Candidatus Doudnabacteria bacterium RIFCSPHIGHO2_01_FULL_43_23</name>
    <dbReference type="NCBI Taxonomy" id="1817822"/>
    <lineage>
        <taxon>Bacteria</taxon>
        <taxon>Candidatus Doudnaibacteriota</taxon>
    </lineage>
</organism>
<evidence type="ECO:0000313" key="1">
    <source>
        <dbReference type="EMBL" id="OGE81647.1"/>
    </source>
</evidence>
<accession>A0A1F5NVE5</accession>
<protein>
    <submittedName>
        <fullName evidence="1">Uncharacterized protein</fullName>
    </submittedName>
</protein>